<sequence length="248" mass="27394">MAQDPSHPSHQEKKDKEQKQEEHPGSSSSSSNNNHESKSWLQLGLGAPSSSTQDQSERQKITELQLFSNPVSVTGQETPGPATHIASTVQVPALEHPTRPFPFFSSGRIRPSAEAGPSASEAGPSTGTATTRVIILPPRPQTGLWFVLRASQNQRREPWLPQISRSFMRIRDGRMTVSMVMKYLVNRLGLEHESQVEITCKGQRLHPAMTLEHVRDNIWCSREAGPSVPSPSSIITNILMTLEYGRSA</sequence>
<evidence type="ECO:0000313" key="3">
    <source>
        <dbReference type="Proteomes" id="UP000623129"/>
    </source>
</evidence>
<dbReference type="Gene3D" id="3.10.20.90">
    <property type="entry name" value="Phosphatidylinositol 3-kinase Catalytic Subunit, Chain A, domain 1"/>
    <property type="match status" value="1"/>
</dbReference>
<dbReference type="AlphaFoldDB" id="A0A833R5Q0"/>
<dbReference type="OrthoDB" id="1932457at2759"/>
<feature type="region of interest" description="Disordered" evidence="1">
    <location>
        <begin position="1"/>
        <end position="59"/>
    </location>
</feature>
<feature type="compositionally biased region" description="Low complexity" evidence="1">
    <location>
        <begin position="112"/>
        <end position="125"/>
    </location>
</feature>
<organism evidence="2 3">
    <name type="scientific">Carex littledalei</name>
    <dbReference type="NCBI Taxonomy" id="544730"/>
    <lineage>
        <taxon>Eukaryota</taxon>
        <taxon>Viridiplantae</taxon>
        <taxon>Streptophyta</taxon>
        <taxon>Embryophyta</taxon>
        <taxon>Tracheophyta</taxon>
        <taxon>Spermatophyta</taxon>
        <taxon>Magnoliopsida</taxon>
        <taxon>Liliopsida</taxon>
        <taxon>Poales</taxon>
        <taxon>Cyperaceae</taxon>
        <taxon>Cyperoideae</taxon>
        <taxon>Cariceae</taxon>
        <taxon>Carex</taxon>
        <taxon>Carex subgen. Euthyceras</taxon>
    </lineage>
</organism>
<evidence type="ECO:0000313" key="2">
    <source>
        <dbReference type="EMBL" id="KAF3334457.1"/>
    </source>
</evidence>
<protein>
    <submittedName>
        <fullName evidence="2">E3 ubiquitin protein ligase DRIP1</fullName>
    </submittedName>
</protein>
<comment type="caution">
    <text evidence="2">The sequence shown here is derived from an EMBL/GenBank/DDBJ whole genome shotgun (WGS) entry which is preliminary data.</text>
</comment>
<dbReference type="PANTHER" id="PTHR47290:SF4">
    <property type="entry name" value="RING FINGER PROTEIN"/>
    <property type="match status" value="1"/>
</dbReference>
<reference evidence="2" key="1">
    <citation type="submission" date="2020-01" db="EMBL/GenBank/DDBJ databases">
        <title>Genome sequence of Kobresia littledalei, the first chromosome-level genome in the family Cyperaceae.</title>
        <authorList>
            <person name="Qu G."/>
        </authorList>
    </citation>
    <scope>NUCLEOTIDE SEQUENCE</scope>
    <source>
        <strain evidence="2">C.B.Clarke</strain>
        <tissue evidence="2">Leaf</tissue>
    </source>
</reference>
<name>A0A833R5Q0_9POAL</name>
<feature type="region of interest" description="Disordered" evidence="1">
    <location>
        <begin position="107"/>
        <end position="129"/>
    </location>
</feature>
<keyword evidence="3" id="KW-1185">Reference proteome</keyword>
<dbReference type="Proteomes" id="UP000623129">
    <property type="component" value="Unassembled WGS sequence"/>
</dbReference>
<proteinExistence type="predicted"/>
<dbReference type="InterPro" id="IPR044171">
    <property type="entry name" value="LAX2-like"/>
</dbReference>
<dbReference type="PANTHER" id="PTHR47290">
    <property type="entry name" value="RING FINGER PROTEIN"/>
    <property type="match status" value="1"/>
</dbReference>
<accession>A0A833R5Q0</accession>
<evidence type="ECO:0000256" key="1">
    <source>
        <dbReference type="SAM" id="MobiDB-lite"/>
    </source>
</evidence>
<dbReference type="EMBL" id="SWLB01000009">
    <property type="protein sequence ID" value="KAF3334457.1"/>
    <property type="molecule type" value="Genomic_DNA"/>
</dbReference>
<gene>
    <name evidence="2" type="ORF">FCM35_KLT21061</name>
</gene>
<feature type="compositionally biased region" description="Basic and acidic residues" evidence="1">
    <location>
        <begin position="7"/>
        <end position="24"/>
    </location>
</feature>